<organism evidence="1 2">
    <name type="scientific">Methylomusa anaerophila</name>
    <dbReference type="NCBI Taxonomy" id="1930071"/>
    <lineage>
        <taxon>Bacteria</taxon>
        <taxon>Bacillati</taxon>
        <taxon>Bacillota</taxon>
        <taxon>Negativicutes</taxon>
        <taxon>Selenomonadales</taxon>
        <taxon>Sporomusaceae</taxon>
        <taxon>Methylomusa</taxon>
    </lineage>
</organism>
<dbReference type="GO" id="GO:0008483">
    <property type="term" value="F:transaminase activity"/>
    <property type="evidence" value="ECO:0007669"/>
    <property type="project" value="UniProtKB-KW"/>
</dbReference>
<dbReference type="Proteomes" id="UP000276437">
    <property type="component" value="Chromosome"/>
</dbReference>
<reference evidence="1 2" key="1">
    <citation type="journal article" date="2018" name="Int. J. Syst. Evol. Microbiol.">
        <title>Methylomusa anaerophila gen. nov., sp. nov., an anaerobic methanol-utilizing bacterium isolated from a microbial fuel cell.</title>
        <authorList>
            <person name="Amano N."/>
            <person name="Yamamuro A."/>
            <person name="Miyahara M."/>
            <person name="Kouzuma A."/>
            <person name="Abe T."/>
            <person name="Watanabe K."/>
        </authorList>
    </citation>
    <scope>NUCLEOTIDE SEQUENCE [LARGE SCALE GENOMIC DNA]</scope>
    <source>
        <strain evidence="1 2">MMFC1</strain>
    </source>
</reference>
<proteinExistence type="predicted"/>
<evidence type="ECO:0000313" key="2">
    <source>
        <dbReference type="Proteomes" id="UP000276437"/>
    </source>
</evidence>
<sequence>MRIDRVEGPFFASFLCLLVLRVTLRLTNMWIILFSFWLPIVSDADSGGYSVTIAGVLCGSDQGCDVDKPRNLAKSVTVE</sequence>
<dbReference type="KEGG" id="mana:MAMMFC1_02125"/>
<dbReference type="AlphaFoldDB" id="A0A348AK43"/>
<protein>
    <submittedName>
        <fullName evidence="1">Glucosamine--fructose-6-phosphate aminotransferase</fullName>
    </submittedName>
</protein>
<dbReference type="Gene3D" id="3.40.50.10490">
    <property type="entry name" value="Glucose-6-phosphate isomerase like protein, domain 1"/>
    <property type="match status" value="1"/>
</dbReference>
<gene>
    <name evidence="1" type="ORF">MAMMFC1_02125</name>
</gene>
<accession>A0A348AK43</accession>
<keyword evidence="2" id="KW-1185">Reference proteome</keyword>
<dbReference type="EMBL" id="AP018449">
    <property type="protein sequence ID" value="BBB91441.1"/>
    <property type="molecule type" value="Genomic_DNA"/>
</dbReference>
<keyword evidence="1" id="KW-0032">Aminotransferase</keyword>
<keyword evidence="1" id="KW-0808">Transferase</keyword>
<name>A0A348AK43_9FIRM</name>
<evidence type="ECO:0000313" key="1">
    <source>
        <dbReference type="EMBL" id="BBB91441.1"/>
    </source>
</evidence>